<sequence>MTIRPPRSSKPLRSAACAGALAAALVPCAAALAAQPGAFLDGVHRQTTLTTTVPDNGDQNPYAIVVAPVSAGVVAKDDVLVTNFNNDGNLQGLGTTIVAFNPTTKKLTTFASLPRNLAGCPGGVGLTTAMTMLKSGWVIVGSAPSADGTTGTKGPGCLIVLDANGKVANVIANDAINMPWGNMATLDEGDSATIFVSNTGFGVGSPDGDPRVVNQQTIVRLKLAIKDGQPPAIVSQTVVGSGFGAQPSKDAFIVGPTGLALGSDGTLYVSDATGNRINAIWDAVTRDHTAGVGRTVTKDGLLQTPLALATAPNGHLLATNAKNGQVVEIDPASGEQIKARWIDPNKAQKPPGSGDLFGIAMTPAGDGFYFVEDENNTLVLAK</sequence>
<evidence type="ECO:0000313" key="2">
    <source>
        <dbReference type="EMBL" id="RBP16785.1"/>
    </source>
</evidence>
<dbReference type="InterPro" id="IPR011042">
    <property type="entry name" value="6-blade_b-propeller_TolB-like"/>
</dbReference>
<proteinExistence type="predicted"/>
<evidence type="ECO:0000313" key="3">
    <source>
        <dbReference type="Proteomes" id="UP000253529"/>
    </source>
</evidence>
<name>A0A366FSR2_9HYPH</name>
<accession>A0A366FSR2</accession>
<dbReference type="SUPFAM" id="SSF101898">
    <property type="entry name" value="NHL repeat"/>
    <property type="match status" value="1"/>
</dbReference>
<dbReference type="OrthoDB" id="110418at2"/>
<reference evidence="2 3" key="1">
    <citation type="submission" date="2018-06" db="EMBL/GenBank/DDBJ databases">
        <title>Genomic Encyclopedia of Type Strains, Phase IV (KMG-IV): sequencing the most valuable type-strain genomes for metagenomic binning, comparative biology and taxonomic classification.</title>
        <authorList>
            <person name="Goeker M."/>
        </authorList>
    </citation>
    <scope>NUCLEOTIDE SEQUENCE [LARGE SCALE GENOMIC DNA]</scope>
    <source>
        <strain evidence="2 3">DSM 24875</strain>
    </source>
</reference>
<evidence type="ECO:0000256" key="1">
    <source>
        <dbReference type="SAM" id="SignalP"/>
    </source>
</evidence>
<comment type="caution">
    <text evidence="2">The sequence shown here is derived from an EMBL/GenBank/DDBJ whole genome shotgun (WGS) entry which is preliminary data.</text>
</comment>
<protein>
    <recommendedName>
        <fullName evidence="4">NHL repeat-containing protein</fullName>
    </recommendedName>
</protein>
<evidence type="ECO:0008006" key="4">
    <source>
        <dbReference type="Google" id="ProtNLM"/>
    </source>
</evidence>
<gene>
    <name evidence="2" type="ORF">DFR50_10462</name>
</gene>
<dbReference type="AlphaFoldDB" id="A0A366FSR2"/>
<feature type="signal peptide" evidence="1">
    <location>
        <begin position="1"/>
        <end position="33"/>
    </location>
</feature>
<organism evidence="2 3">
    <name type="scientific">Roseiarcus fermentans</name>
    <dbReference type="NCBI Taxonomy" id="1473586"/>
    <lineage>
        <taxon>Bacteria</taxon>
        <taxon>Pseudomonadati</taxon>
        <taxon>Pseudomonadota</taxon>
        <taxon>Alphaproteobacteria</taxon>
        <taxon>Hyphomicrobiales</taxon>
        <taxon>Roseiarcaceae</taxon>
        <taxon>Roseiarcus</taxon>
    </lineage>
</organism>
<dbReference type="Gene3D" id="2.120.10.30">
    <property type="entry name" value="TolB, C-terminal domain"/>
    <property type="match status" value="1"/>
</dbReference>
<keyword evidence="3" id="KW-1185">Reference proteome</keyword>
<dbReference type="RefSeq" id="WP_113888029.1">
    <property type="nucleotide sequence ID" value="NZ_QNRK01000004.1"/>
</dbReference>
<keyword evidence="1" id="KW-0732">Signal</keyword>
<feature type="chain" id="PRO_5016687388" description="NHL repeat-containing protein" evidence="1">
    <location>
        <begin position="34"/>
        <end position="382"/>
    </location>
</feature>
<dbReference type="EMBL" id="QNRK01000004">
    <property type="protein sequence ID" value="RBP16785.1"/>
    <property type="molecule type" value="Genomic_DNA"/>
</dbReference>
<dbReference type="Proteomes" id="UP000253529">
    <property type="component" value="Unassembled WGS sequence"/>
</dbReference>